<keyword evidence="3" id="KW-1185">Reference proteome</keyword>
<organism evidence="2 3">
    <name type="scientific">Aspergillus granulosus</name>
    <dbReference type="NCBI Taxonomy" id="176169"/>
    <lineage>
        <taxon>Eukaryota</taxon>
        <taxon>Fungi</taxon>
        <taxon>Dikarya</taxon>
        <taxon>Ascomycota</taxon>
        <taxon>Pezizomycotina</taxon>
        <taxon>Eurotiomycetes</taxon>
        <taxon>Eurotiomycetidae</taxon>
        <taxon>Eurotiales</taxon>
        <taxon>Aspergillaceae</taxon>
        <taxon>Aspergillus</taxon>
        <taxon>Aspergillus subgen. Nidulantes</taxon>
    </lineage>
</organism>
<dbReference type="EMBL" id="JBFXLT010000081">
    <property type="protein sequence ID" value="KAL2809863.1"/>
    <property type="molecule type" value="Genomic_DNA"/>
</dbReference>
<protein>
    <submittedName>
        <fullName evidence="2">Uncharacterized protein</fullName>
    </submittedName>
</protein>
<dbReference type="Proteomes" id="UP001610334">
    <property type="component" value="Unassembled WGS sequence"/>
</dbReference>
<name>A0ABR4H4Y5_9EURO</name>
<feature type="region of interest" description="Disordered" evidence="1">
    <location>
        <begin position="1"/>
        <end position="23"/>
    </location>
</feature>
<comment type="caution">
    <text evidence="2">The sequence shown here is derived from an EMBL/GenBank/DDBJ whole genome shotgun (WGS) entry which is preliminary data.</text>
</comment>
<accession>A0ABR4H4Y5</accession>
<reference evidence="2 3" key="1">
    <citation type="submission" date="2024-07" db="EMBL/GenBank/DDBJ databases">
        <title>Section-level genome sequencing and comparative genomics of Aspergillus sections Usti and Cavernicolus.</title>
        <authorList>
            <consortium name="Lawrence Berkeley National Laboratory"/>
            <person name="Nybo J.L."/>
            <person name="Vesth T.C."/>
            <person name="Theobald S."/>
            <person name="Frisvad J.C."/>
            <person name="Larsen T.O."/>
            <person name="Kjaerboelling I."/>
            <person name="Rothschild-Mancinelli K."/>
            <person name="Lyhne E.K."/>
            <person name="Kogle M.E."/>
            <person name="Barry K."/>
            <person name="Clum A."/>
            <person name="Na H."/>
            <person name="Ledsgaard L."/>
            <person name="Lin J."/>
            <person name="Lipzen A."/>
            <person name="Kuo A."/>
            <person name="Riley R."/>
            <person name="Mondo S."/>
            <person name="Labutti K."/>
            <person name="Haridas S."/>
            <person name="Pangalinan J."/>
            <person name="Salamov A.A."/>
            <person name="Simmons B.A."/>
            <person name="Magnuson J.K."/>
            <person name="Chen J."/>
            <person name="Drula E."/>
            <person name="Henrissat B."/>
            <person name="Wiebenga A."/>
            <person name="Lubbers R.J."/>
            <person name="Gomes A.C."/>
            <person name="Makela M.R."/>
            <person name="Stajich J."/>
            <person name="Grigoriev I.V."/>
            <person name="Mortensen U.H."/>
            <person name="De Vries R.P."/>
            <person name="Baker S.E."/>
            <person name="Andersen M.R."/>
        </authorList>
    </citation>
    <scope>NUCLEOTIDE SEQUENCE [LARGE SCALE GENOMIC DNA]</scope>
    <source>
        <strain evidence="2 3">CBS 588.65</strain>
    </source>
</reference>
<evidence type="ECO:0000256" key="1">
    <source>
        <dbReference type="SAM" id="MobiDB-lite"/>
    </source>
</evidence>
<evidence type="ECO:0000313" key="2">
    <source>
        <dbReference type="EMBL" id="KAL2809863.1"/>
    </source>
</evidence>
<gene>
    <name evidence="2" type="ORF">BJX63DRAFT_340816</name>
</gene>
<proteinExistence type="predicted"/>
<sequence length="76" mass="8258">MKIKTKYSAYRLGRGSRSRSRGLSCSDKGLCCFNLVMVLLSALPVPVSRTECFQLTLTHKPEQGTAPIINEAKAGA</sequence>
<evidence type="ECO:0000313" key="3">
    <source>
        <dbReference type="Proteomes" id="UP001610334"/>
    </source>
</evidence>